<proteinExistence type="predicted"/>
<comment type="caution">
    <text evidence="2">The sequence shown here is derived from an EMBL/GenBank/DDBJ whole genome shotgun (WGS) entry which is preliminary data.</text>
</comment>
<protein>
    <recommendedName>
        <fullName evidence="1">DUF1330 domain-containing protein</fullName>
    </recommendedName>
</protein>
<feature type="domain" description="DUF1330" evidence="1">
    <location>
        <begin position="22"/>
        <end position="98"/>
    </location>
</feature>
<accession>A0A918RI43</accession>
<dbReference type="Pfam" id="PF07045">
    <property type="entry name" value="DUF1330"/>
    <property type="match status" value="1"/>
</dbReference>
<evidence type="ECO:0000313" key="2">
    <source>
        <dbReference type="EMBL" id="GGZ98736.1"/>
    </source>
</evidence>
<reference evidence="2" key="2">
    <citation type="submission" date="2020-09" db="EMBL/GenBank/DDBJ databases">
        <authorList>
            <person name="Sun Q."/>
            <person name="Kim S."/>
        </authorList>
    </citation>
    <scope>NUCLEOTIDE SEQUENCE</scope>
    <source>
        <strain evidence="2">KCTC 12711</strain>
    </source>
</reference>
<dbReference type="AlphaFoldDB" id="A0A918RI43"/>
<name>A0A918RI43_9GAMM</name>
<evidence type="ECO:0000313" key="3">
    <source>
        <dbReference type="Proteomes" id="UP000614811"/>
    </source>
</evidence>
<dbReference type="PANTHER" id="PTHR41521">
    <property type="match status" value="1"/>
</dbReference>
<dbReference type="PANTHER" id="PTHR41521:SF4">
    <property type="entry name" value="BLR0684 PROTEIN"/>
    <property type="match status" value="1"/>
</dbReference>
<dbReference type="SUPFAM" id="SSF54909">
    <property type="entry name" value="Dimeric alpha+beta barrel"/>
    <property type="match status" value="1"/>
</dbReference>
<dbReference type="Gene3D" id="3.30.70.100">
    <property type="match status" value="1"/>
</dbReference>
<dbReference type="InterPro" id="IPR010753">
    <property type="entry name" value="DUF1330"/>
</dbReference>
<evidence type="ECO:0000259" key="1">
    <source>
        <dbReference type="Pfam" id="PF07045"/>
    </source>
</evidence>
<dbReference type="RefSeq" id="WP_189398340.1">
    <property type="nucleotide sequence ID" value="NZ_BMXA01000001.1"/>
</dbReference>
<reference evidence="2" key="1">
    <citation type="journal article" date="2014" name="Int. J. Syst. Evol. Microbiol.">
        <title>Complete genome sequence of Corynebacterium casei LMG S-19264T (=DSM 44701T), isolated from a smear-ripened cheese.</title>
        <authorList>
            <consortium name="US DOE Joint Genome Institute (JGI-PGF)"/>
            <person name="Walter F."/>
            <person name="Albersmeier A."/>
            <person name="Kalinowski J."/>
            <person name="Ruckert C."/>
        </authorList>
    </citation>
    <scope>NUCLEOTIDE SEQUENCE</scope>
    <source>
        <strain evidence="2">KCTC 12711</strain>
    </source>
</reference>
<keyword evidence="3" id="KW-1185">Reference proteome</keyword>
<sequence>MTKQKTVYMLNALWFKPQGGADRYRQYMRKVAPLIKQVGGRKLKSFVPDRAVIGEFDADLVYFVEYPDWEAFKQFANSPEYHKIAYLREESVDKSLLIRCMRPAVPFR</sequence>
<dbReference type="EMBL" id="BMXA01000001">
    <property type="protein sequence ID" value="GGZ98736.1"/>
    <property type="molecule type" value="Genomic_DNA"/>
</dbReference>
<dbReference type="Proteomes" id="UP000614811">
    <property type="component" value="Unassembled WGS sequence"/>
</dbReference>
<organism evidence="2 3">
    <name type="scientific">Arenicella chitinivorans</name>
    <dbReference type="NCBI Taxonomy" id="1329800"/>
    <lineage>
        <taxon>Bacteria</taxon>
        <taxon>Pseudomonadati</taxon>
        <taxon>Pseudomonadota</taxon>
        <taxon>Gammaproteobacteria</taxon>
        <taxon>Arenicellales</taxon>
        <taxon>Arenicellaceae</taxon>
        <taxon>Arenicella</taxon>
    </lineage>
</organism>
<gene>
    <name evidence="2" type="ORF">GCM10008090_04100</name>
</gene>
<dbReference type="InterPro" id="IPR011008">
    <property type="entry name" value="Dimeric_a/b-barrel"/>
</dbReference>